<dbReference type="GO" id="GO:0005789">
    <property type="term" value="C:endoplasmic reticulum membrane"/>
    <property type="evidence" value="ECO:0007669"/>
    <property type="project" value="TreeGrafter"/>
</dbReference>
<dbReference type="PANTHER" id="PTHR46612">
    <property type="entry name" value="XYLOSIDE XYLOSYLTRANSFERASE 1"/>
    <property type="match status" value="1"/>
</dbReference>
<dbReference type="STRING" id="35570.A0A1I8PCD5"/>
<dbReference type="Proteomes" id="UP000095300">
    <property type="component" value="Unassembled WGS sequence"/>
</dbReference>
<evidence type="ECO:0000256" key="1">
    <source>
        <dbReference type="SAM" id="MobiDB-lite"/>
    </source>
</evidence>
<evidence type="ECO:0000313" key="4">
    <source>
        <dbReference type="Proteomes" id="UP000095300"/>
    </source>
</evidence>
<reference evidence="3" key="1">
    <citation type="submission" date="2020-05" db="UniProtKB">
        <authorList>
            <consortium name="EnsemblMetazoa"/>
        </authorList>
    </citation>
    <scope>IDENTIFICATION</scope>
    <source>
        <strain evidence="3">USDA</strain>
    </source>
</reference>
<keyword evidence="4" id="KW-1185">Reference proteome</keyword>
<evidence type="ECO:0008006" key="5">
    <source>
        <dbReference type="Google" id="ProtNLM"/>
    </source>
</evidence>
<dbReference type="InterPro" id="IPR042465">
    <property type="entry name" value="XXLT1"/>
</dbReference>
<dbReference type="OrthoDB" id="411524at2759"/>
<accession>A0A1I8PCD5</accession>
<feature type="transmembrane region" description="Helical" evidence="2">
    <location>
        <begin position="25"/>
        <end position="44"/>
    </location>
</feature>
<dbReference type="GO" id="GO:0140560">
    <property type="term" value="F:xylosyl alpha-1,3-xylosyltransferase activity"/>
    <property type="evidence" value="ECO:0007669"/>
    <property type="project" value="TreeGrafter"/>
</dbReference>
<dbReference type="EnsemblMetazoa" id="SCAU006779-RA">
    <property type="protein sequence ID" value="SCAU006779-PA"/>
    <property type="gene ID" value="SCAU006779"/>
</dbReference>
<dbReference type="PANTHER" id="PTHR46612:SF1">
    <property type="entry name" value="XYLOSIDE XYLOSYLTRANSFERASE 1"/>
    <property type="match status" value="1"/>
</dbReference>
<keyword evidence="2" id="KW-1133">Transmembrane helix</keyword>
<evidence type="ECO:0000313" key="3">
    <source>
        <dbReference type="EnsemblMetazoa" id="SCAU006779-PA"/>
    </source>
</evidence>
<feature type="region of interest" description="Disordered" evidence="1">
    <location>
        <begin position="103"/>
        <end position="133"/>
    </location>
</feature>
<organism evidence="3 4">
    <name type="scientific">Stomoxys calcitrans</name>
    <name type="common">Stable fly</name>
    <name type="synonym">Conops calcitrans</name>
    <dbReference type="NCBI Taxonomy" id="35570"/>
    <lineage>
        <taxon>Eukaryota</taxon>
        <taxon>Metazoa</taxon>
        <taxon>Ecdysozoa</taxon>
        <taxon>Arthropoda</taxon>
        <taxon>Hexapoda</taxon>
        <taxon>Insecta</taxon>
        <taxon>Pterygota</taxon>
        <taxon>Neoptera</taxon>
        <taxon>Endopterygota</taxon>
        <taxon>Diptera</taxon>
        <taxon>Brachycera</taxon>
        <taxon>Muscomorpha</taxon>
        <taxon>Muscoidea</taxon>
        <taxon>Muscidae</taxon>
        <taxon>Stomoxys</taxon>
    </lineage>
</organism>
<dbReference type="Gene3D" id="3.90.550.10">
    <property type="entry name" value="Spore Coat Polysaccharide Biosynthesis Protein SpsA, Chain A"/>
    <property type="match status" value="1"/>
</dbReference>
<evidence type="ECO:0000256" key="2">
    <source>
        <dbReference type="SAM" id="Phobius"/>
    </source>
</evidence>
<dbReference type="InterPro" id="IPR029044">
    <property type="entry name" value="Nucleotide-diphossugar_trans"/>
</dbReference>
<name>A0A1I8PCD5_STOCA</name>
<dbReference type="GO" id="GO:0016266">
    <property type="term" value="P:protein O-linked glycosylation via N-acetyl-galactosamine"/>
    <property type="evidence" value="ECO:0007669"/>
    <property type="project" value="TreeGrafter"/>
</dbReference>
<dbReference type="AlphaFoldDB" id="A0A1I8PCD5"/>
<dbReference type="KEGG" id="scac:106085421"/>
<protein>
    <recommendedName>
        <fullName evidence="5">Xyloside xylosyltransferase 1</fullName>
    </recommendedName>
</protein>
<gene>
    <name evidence="3" type="primary">106085421</name>
</gene>
<dbReference type="SUPFAM" id="SSF53448">
    <property type="entry name" value="Nucleotide-diphospho-sugar transferases"/>
    <property type="match status" value="1"/>
</dbReference>
<keyword evidence="2" id="KW-0472">Membrane</keyword>
<sequence>MAAMSPGDKLLSGATRKLGLGHLKMAKFMFLIISAIVCVIIFYANTQSSVIGRRSLFALFLTTKDHRDEEHTAAAAAAAYNNENIGAALDADLMMNVPPQVVEEGEAEDDEDTTLSLNGGRRRRKGQGAFATTTRRPRKSLIMKSVLLKPPTMRNSTVQIYNLASNGPAGSGGGAGSGLATNSDYNIFVIYTKENYQLHVKFELFARSMLKYANSGVLLHLHVLTDETSGHSVEQILQAEITRYRRSLIYSLYSMHLCAEQVMDIVNTMTPYFSSTPKSYYSDALFFLSLGLHRIADENMERAILLDCDIVFRTDVRLLFNEFERFAPDHLYGLAPELTPVYRHILYRYRATYPNTDFGSPFYLPQPPIISQAANELHNSMVSEESPLMLHNSPHKLRKLERHGSKHGYPGLNSGVVLLHLQRIRKSHLYHHQLQDAEVRKLSTKYMFKGHLGDQDFFTLLGYEFPNLIYRLDCVWNRQLCTWWKDHGYSDVFDKYFTCKGRIKMYHGNCNARVPE</sequence>
<keyword evidence="2" id="KW-0812">Transmembrane</keyword>
<dbReference type="VEuPathDB" id="VectorBase:SCAU006779"/>
<proteinExistence type="predicted"/>
<feature type="compositionally biased region" description="Acidic residues" evidence="1">
    <location>
        <begin position="103"/>
        <end position="113"/>
    </location>
</feature>